<keyword evidence="2" id="KW-0732">Signal</keyword>
<accession>A0AAU7R4E2</accession>
<dbReference type="AlphaFoldDB" id="A0AAU7R4E2"/>
<keyword evidence="1" id="KW-0812">Transmembrane</keyword>
<keyword evidence="1" id="KW-1133">Transmembrane helix</keyword>
<evidence type="ECO:0000313" key="4">
    <source>
        <dbReference type="EMBL" id="XBT82235.1"/>
    </source>
</evidence>
<dbReference type="EMBL" id="CP157974">
    <property type="protein sequence ID" value="XBT82235.1"/>
    <property type="molecule type" value="Genomic_DNA"/>
</dbReference>
<reference evidence="4" key="1">
    <citation type="submission" date="2024-06" db="EMBL/GenBank/DDBJ databases">
        <title>Micromonospora sp. strain HUAS YX12 genome sequences.</title>
        <authorList>
            <person name="Mo P."/>
        </authorList>
    </citation>
    <scope>NUCLEOTIDE SEQUENCE</scope>
    <source>
        <strain evidence="4">HUAS YX12</strain>
    </source>
</reference>
<protein>
    <submittedName>
        <fullName evidence="4">DUF4397 domain-containing protein</fullName>
    </submittedName>
</protein>
<feature type="chain" id="PRO_5043896632" evidence="2">
    <location>
        <begin position="34"/>
        <end position="277"/>
    </location>
</feature>
<feature type="domain" description="DUF4397" evidence="3">
    <location>
        <begin position="36"/>
        <end position="152"/>
    </location>
</feature>
<gene>
    <name evidence="4" type="ORF">ABIH81_01625</name>
</gene>
<evidence type="ECO:0000256" key="1">
    <source>
        <dbReference type="SAM" id="Phobius"/>
    </source>
</evidence>
<feature type="transmembrane region" description="Helical" evidence="1">
    <location>
        <begin position="249"/>
        <end position="270"/>
    </location>
</feature>
<evidence type="ECO:0000259" key="3">
    <source>
        <dbReference type="Pfam" id="PF14344"/>
    </source>
</evidence>
<dbReference type="RefSeq" id="WP_349878682.1">
    <property type="nucleotide sequence ID" value="NZ_CP157974.1"/>
</dbReference>
<dbReference type="InterPro" id="IPR025510">
    <property type="entry name" value="DUF4397"/>
</dbReference>
<sequence length="277" mass="27425">MQYAMSRRVAAGGAVAALTFAGVGAATMSPAYAASSKVSVVHGIPDTPVDVYVNGEKTLNDFKPGDVAGPLTLPEGEYDIALTKPGEAIDKAILKVDDAEVPGGANISLAAHLSAAGEPQITPFVNDVSKVGAGKARLIVRHTAAAPAVDVRAGGKPVFEGLTNPKEAKADVAAGSVEADVVLAGTDTVAIGPADLNLKEGTATIVYAIGSAEAKNLSVVAQTISGLHSAPGGVPSGTGGQAGTGVDTWWYVLAGAGVLLLVGGGARVAATARAGRR</sequence>
<evidence type="ECO:0000256" key="2">
    <source>
        <dbReference type="SAM" id="SignalP"/>
    </source>
</evidence>
<feature type="signal peptide" evidence="2">
    <location>
        <begin position="1"/>
        <end position="33"/>
    </location>
</feature>
<proteinExistence type="predicted"/>
<organism evidence="4">
    <name type="scientific">Micromonospora sp. HUAS YX12</name>
    <dbReference type="NCBI Taxonomy" id="3156396"/>
    <lineage>
        <taxon>Bacteria</taxon>
        <taxon>Bacillati</taxon>
        <taxon>Actinomycetota</taxon>
        <taxon>Actinomycetes</taxon>
        <taxon>Micromonosporales</taxon>
        <taxon>Micromonosporaceae</taxon>
        <taxon>Micromonospora</taxon>
    </lineage>
</organism>
<keyword evidence="1" id="KW-0472">Membrane</keyword>
<name>A0AAU7R4E2_9ACTN</name>
<dbReference type="Pfam" id="PF14344">
    <property type="entry name" value="DUF4397"/>
    <property type="match status" value="1"/>
</dbReference>